<gene>
    <name evidence="2" type="ORF">L228DRAFT_156645</name>
</gene>
<dbReference type="AlphaFoldDB" id="A0A165G1D5"/>
<name>A0A165G1D5_XYLHT</name>
<protein>
    <submittedName>
        <fullName evidence="2">Uncharacterized protein</fullName>
    </submittedName>
</protein>
<dbReference type="EMBL" id="KV407460">
    <property type="protein sequence ID" value="KZF21626.1"/>
    <property type="molecule type" value="Genomic_DNA"/>
</dbReference>
<proteinExistence type="predicted"/>
<evidence type="ECO:0000256" key="1">
    <source>
        <dbReference type="SAM" id="MobiDB-lite"/>
    </source>
</evidence>
<organism evidence="2 3">
    <name type="scientific">Xylona heveae (strain CBS 132557 / TC161)</name>
    <dbReference type="NCBI Taxonomy" id="1328760"/>
    <lineage>
        <taxon>Eukaryota</taxon>
        <taxon>Fungi</taxon>
        <taxon>Dikarya</taxon>
        <taxon>Ascomycota</taxon>
        <taxon>Pezizomycotina</taxon>
        <taxon>Xylonomycetes</taxon>
        <taxon>Xylonales</taxon>
        <taxon>Xylonaceae</taxon>
        <taxon>Xylona</taxon>
    </lineage>
</organism>
<dbReference type="InParanoid" id="A0A165G1D5"/>
<dbReference type="GeneID" id="28894483"/>
<evidence type="ECO:0000313" key="3">
    <source>
        <dbReference type="Proteomes" id="UP000076632"/>
    </source>
</evidence>
<reference evidence="2 3" key="1">
    <citation type="journal article" date="2016" name="Fungal Biol.">
        <title>The genome of Xylona heveae provides a window into fungal endophytism.</title>
        <authorList>
            <person name="Gazis R."/>
            <person name="Kuo A."/>
            <person name="Riley R."/>
            <person name="LaButti K."/>
            <person name="Lipzen A."/>
            <person name="Lin J."/>
            <person name="Amirebrahimi M."/>
            <person name="Hesse C.N."/>
            <person name="Spatafora J.W."/>
            <person name="Henrissat B."/>
            <person name="Hainaut M."/>
            <person name="Grigoriev I.V."/>
            <person name="Hibbett D.S."/>
        </authorList>
    </citation>
    <scope>NUCLEOTIDE SEQUENCE [LARGE SCALE GENOMIC DNA]</scope>
    <source>
        <strain evidence="2 3">TC161</strain>
    </source>
</reference>
<evidence type="ECO:0000313" key="2">
    <source>
        <dbReference type="EMBL" id="KZF21626.1"/>
    </source>
</evidence>
<dbReference type="RefSeq" id="XP_018187181.1">
    <property type="nucleotide sequence ID" value="XM_018329346.1"/>
</dbReference>
<dbReference type="Proteomes" id="UP000076632">
    <property type="component" value="Unassembled WGS sequence"/>
</dbReference>
<sequence length="200" mass="21392">MLLLTGIPPPPPPRRHYYHLEQQHALGVERAPSTSGAKCLHGSPAQPFATLECVRTIAKTSHRPRLSTKKGGELATGPWSANVSGCHIRSATLAPRVGCAREGPAQHGPPPIGHRTMTPAGMVEGRLGRWFGLFPSSEGVASTKEWVLYEYPSISVILDSLPVPDLNAVDFLIPGNAYTMLVLAVSWRGVCLGSSFGLDP</sequence>
<feature type="region of interest" description="Disordered" evidence="1">
    <location>
        <begin position="99"/>
        <end position="119"/>
    </location>
</feature>
<accession>A0A165G1D5</accession>
<keyword evidence="3" id="KW-1185">Reference proteome</keyword>